<evidence type="ECO:0008006" key="3">
    <source>
        <dbReference type="Google" id="ProtNLM"/>
    </source>
</evidence>
<gene>
    <name evidence="1" type="ORF">JIP62_06015</name>
</gene>
<dbReference type="PANTHER" id="PTHR43265:SF1">
    <property type="entry name" value="ESTERASE ESTD"/>
    <property type="match status" value="1"/>
</dbReference>
<protein>
    <recommendedName>
        <fullName evidence="3">EF-hand domain-containing protein</fullName>
    </recommendedName>
</protein>
<dbReference type="SUPFAM" id="SSF53474">
    <property type="entry name" value="alpha/beta-Hydrolases"/>
    <property type="match status" value="1"/>
</dbReference>
<dbReference type="PROSITE" id="PS00018">
    <property type="entry name" value="EF_HAND_1"/>
    <property type="match status" value="1"/>
</dbReference>
<dbReference type="EMBL" id="CP067977">
    <property type="protein sequence ID" value="QQQ19640.1"/>
    <property type="molecule type" value="Genomic_DNA"/>
</dbReference>
<dbReference type="RefSeq" id="WP_201103991.1">
    <property type="nucleotide sequence ID" value="NZ_CP067977.1"/>
</dbReference>
<dbReference type="InterPro" id="IPR018247">
    <property type="entry name" value="EF_Hand_1_Ca_BS"/>
</dbReference>
<accession>A0ABX7BPZ4</accession>
<dbReference type="PANTHER" id="PTHR43265">
    <property type="entry name" value="ESTERASE ESTD"/>
    <property type="match status" value="1"/>
</dbReference>
<proteinExistence type="predicted"/>
<keyword evidence="2" id="KW-1185">Reference proteome</keyword>
<sequence>MLSWVLAAVVGLQDPSGPQTFAVPSVDGYVLNGQVDRPAGPSRGAVILVAGTGAFDRDVRFGTSGTPRDLIFADLGQRFAARGLSAVRYDRRGVRHNVPPTEVIDPAATTSVTAENLSRDVGALYDWTRSPEGLGAQCVVFFVHSEGGVHLAGVARTDAPPPALIIGMGAPLESKTAAVRWQLSGRDAESLRLMDADGDGSVTNAEVEANWMRTPSAVFGTMVPFIQPDGVWTPEDIAMVETVQAGLYDQTKAAALAPPDEAPYPNAQAPAFSQGWWKTWFTDDRPLAQAYAAWGAPMILHYGEIDSQVREARQRAAGEGVMNPGQVTFVSHAGRGHTLGEGVIMGPIDEAIADRIADEAAAACPG</sequence>
<evidence type="ECO:0000313" key="2">
    <source>
        <dbReference type="Proteomes" id="UP000595448"/>
    </source>
</evidence>
<evidence type="ECO:0000313" key="1">
    <source>
        <dbReference type="EMBL" id="QQQ19640.1"/>
    </source>
</evidence>
<dbReference type="InterPro" id="IPR029058">
    <property type="entry name" value="AB_hydrolase_fold"/>
</dbReference>
<dbReference type="InterPro" id="IPR053145">
    <property type="entry name" value="AB_hydrolase_Est10"/>
</dbReference>
<dbReference type="Gene3D" id="3.40.50.1820">
    <property type="entry name" value="alpha/beta hydrolase"/>
    <property type="match status" value="1"/>
</dbReference>
<name>A0ABX7BPZ4_9CAUL</name>
<organism evidence="1 2">
    <name type="scientific">Brevundimonas vitisensis</name>
    <dbReference type="NCBI Taxonomy" id="2800818"/>
    <lineage>
        <taxon>Bacteria</taxon>
        <taxon>Pseudomonadati</taxon>
        <taxon>Pseudomonadota</taxon>
        <taxon>Alphaproteobacteria</taxon>
        <taxon>Caulobacterales</taxon>
        <taxon>Caulobacteraceae</taxon>
        <taxon>Brevundimonas</taxon>
    </lineage>
</organism>
<reference evidence="1 2" key="1">
    <citation type="submission" date="2021-01" db="EMBL/GenBank/DDBJ databases">
        <title>Brevundimonas vitis sp. nov., an bacterium isolated from grape (Vitis vinifera).</title>
        <authorList>
            <person name="Jiang L."/>
            <person name="Lee J."/>
        </authorList>
    </citation>
    <scope>NUCLEOTIDE SEQUENCE [LARGE SCALE GENOMIC DNA]</scope>
    <source>
        <strain evidence="1 2">GRTSA-9</strain>
    </source>
</reference>
<dbReference type="Proteomes" id="UP000595448">
    <property type="component" value="Chromosome"/>
</dbReference>